<evidence type="ECO:0000313" key="3">
    <source>
        <dbReference type="Proteomes" id="UP000254866"/>
    </source>
</evidence>
<dbReference type="GeneID" id="43599234"/>
<dbReference type="Proteomes" id="UP000254866">
    <property type="component" value="Unassembled WGS sequence"/>
</dbReference>
<dbReference type="EMBL" id="NPIC01000005">
    <property type="protein sequence ID" value="RDL35773.1"/>
    <property type="molecule type" value="Genomic_DNA"/>
</dbReference>
<gene>
    <name evidence="2" type="ORF">BP5553_06385</name>
</gene>
<accession>A0A370TJS6</accession>
<feature type="domain" description="2EXR" evidence="1">
    <location>
        <begin position="17"/>
        <end position="120"/>
    </location>
</feature>
<evidence type="ECO:0000313" key="2">
    <source>
        <dbReference type="EMBL" id="RDL35773.1"/>
    </source>
</evidence>
<comment type="caution">
    <text evidence="2">The sequence shown here is derived from an EMBL/GenBank/DDBJ whole genome shotgun (WGS) entry which is preliminary data.</text>
</comment>
<name>A0A370TJS6_9HELO</name>
<sequence>MAISISSFLPPIHETSLELRRKVWSFAVEARVLRVHLHAHVASYLQDEQTVEDGRKIYRDYPSTFRTRMNITPCNGTQCFCIFFRPKSPHTVPLPAVLFARHESRDVAIPMYSRRLDGEYDTRGVDVSGRPWQFFTDPLAETGLVLNPFIDTILVRANINIRSRVEELHHFAAIAALQVPDISKIIVDLRIGQYKRRSARCFQYWRDWGADSWWVPTRFLVQMRGLREVIFLRPPDRKMLPDEWVKRTEDQWVLEFLKFEEKWPVEWEGRMPSLKFIPE</sequence>
<dbReference type="Pfam" id="PF20150">
    <property type="entry name" value="2EXR"/>
    <property type="match status" value="1"/>
</dbReference>
<evidence type="ECO:0000259" key="1">
    <source>
        <dbReference type="Pfam" id="PF20150"/>
    </source>
</evidence>
<protein>
    <recommendedName>
        <fullName evidence="1">2EXR domain-containing protein</fullName>
    </recommendedName>
</protein>
<dbReference type="RefSeq" id="XP_031868429.1">
    <property type="nucleotide sequence ID" value="XM_032015008.1"/>
</dbReference>
<reference evidence="2 3" key="1">
    <citation type="journal article" date="2018" name="IMA Fungus">
        <title>IMA Genome-F 9: Draft genome sequence of Annulohypoxylon stygium, Aspergillus mulundensis, Berkeleyomyces basicola (syn. Thielaviopsis basicola), Ceratocystis smalleyi, two Cercospora beticola strains, Coleophoma cylindrospora, Fusarium fracticaudum, Phialophora cf. hyalina, and Morchella septimelata.</title>
        <authorList>
            <person name="Wingfield B.D."/>
            <person name="Bills G.F."/>
            <person name="Dong Y."/>
            <person name="Huang W."/>
            <person name="Nel W.J."/>
            <person name="Swalarsk-Parry B.S."/>
            <person name="Vaghefi N."/>
            <person name="Wilken P.M."/>
            <person name="An Z."/>
            <person name="de Beer Z.W."/>
            <person name="De Vos L."/>
            <person name="Chen L."/>
            <person name="Duong T.A."/>
            <person name="Gao Y."/>
            <person name="Hammerbacher A."/>
            <person name="Kikkert J.R."/>
            <person name="Li Y."/>
            <person name="Li H."/>
            <person name="Li K."/>
            <person name="Li Q."/>
            <person name="Liu X."/>
            <person name="Ma X."/>
            <person name="Naidoo K."/>
            <person name="Pethybridge S.J."/>
            <person name="Sun J."/>
            <person name="Steenkamp E.T."/>
            <person name="van der Nest M.A."/>
            <person name="van Wyk S."/>
            <person name="Wingfield M.J."/>
            <person name="Xiong C."/>
            <person name="Yue Q."/>
            <person name="Zhang X."/>
        </authorList>
    </citation>
    <scope>NUCLEOTIDE SEQUENCE [LARGE SCALE GENOMIC DNA]</scope>
    <source>
        <strain evidence="2 3">BP 5553</strain>
    </source>
</reference>
<dbReference type="InterPro" id="IPR045518">
    <property type="entry name" value="2EXR"/>
</dbReference>
<dbReference type="AlphaFoldDB" id="A0A370TJS6"/>
<organism evidence="2 3">
    <name type="scientific">Venustampulla echinocandica</name>
    <dbReference type="NCBI Taxonomy" id="2656787"/>
    <lineage>
        <taxon>Eukaryota</taxon>
        <taxon>Fungi</taxon>
        <taxon>Dikarya</taxon>
        <taxon>Ascomycota</taxon>
        <taxon>Pezizomycotina</taxon>
        <taxon>Leotiomycetes</taxon>
        <taxon>Helotiales</taxon>
        <taxon>Pleuroascaceae</taxon>
        <taxon>Venustampulla</taxon>
    </lineage>
</organism>
<keyword evidence="3" id="KW-1185">Reference proteome</keyword>
<proteinExistence type="predicted"/>
<dbReference type="OrthoDB" id="3540486at2759"/>